<dbReference type="SUPFAM" id="SSF53474">
    <property type="entry name" value="alpha/beta-Hydrolases"/>
    <property type="match status" value="1"/>
</dbReference>
<evidence type="ECO:0000313" key="2">
    <source>
        <dbReference type="EMBL" id="MBK1698697.1"/>
    </source>
</evidence>
<dbReference type="SUPFAM" id="SSF82784">
    <property type="entry name" value="OsmC-like"/>
    <property type="match status" value="1"/>
</dbReference>
<dbReference type="Proteomes" id="UP000778970">
    <property type="component" value="Unassembled WGS sequence"/>
</dbReference>
<dbReference type="PANTHER" id="PTHR39624:SF2">
    <property type="entry name" value="OSMC-LIKE PROTEIN"/>
    <property type="match status" value="1"/>
</dbReference>
<organism evidence="2 3">
    <name type="scientific">Rhodovibrio salinarum</name>
    <dbReference type="NCBI Taxonomy" id="1087"/>
    <lineage>
        <taxon>Bacteria</taxon>
        <taxon>Pseudomonadati</taxon>
        <taxon>Pseudomonadota</taxon>
        <taxon>Alphaproteobacteria</taxon>
        <taxon>Rhodospirillales</taxon>
        <taxon>Rhodovibrionaceae</taxon>
        <taxon>Rhodovibrio</taxon>
    </lineage>
</organism>
<accession>A0A934V0U7</accession>
<gene>
    <name evidence="2" type="ORF">CKO21_15730</name>
</gene>
<dbReference type="FunFam" id="3.40.50.1820:FF:000487">
    <property type="entry name" value="Dienelactone hydrolase"/>
    <property type="match status" value="1"/>
</dbReference>
<comment type="caution">
    <text evidence="2">The sequence shown here is derived from an EMBL/GenBank/DDBJ whole genome shotgun (WGS) entry which is preliminary data.</text>
</comment>
<dbReference type="InterPro" id="IPR022742">
    <property type="entry name" value="Hydrolase_4"/>
</dbReference>
<keyword evidence="3" id="KW-1185">Reference proteome</keyword>
<dbReference type="Gene3D" id="3.40.50.1820">
    <property type="entry name" value="alpha/beta hydrolase"/>
    <property type="match status" value="1"/>
</dbReference>
<dbReference type="InterPro" id="IPR029058">
    <property type="entry name" value="AB_hydrolase_fold"/>
</dbReference>
<protein>
    <submittedName>
        <fullName evidence="2">Osmotically inducible protein C</fullName>
    </submittedName>
</protein>
<sequence>MLSERVSFPGSQGHELAARLDRPEARPRAYALFAHCFTCTKDLYAAQRIAAALAEQGVAVLRFDFTGLGHSEGEFANTDFTSNVDDLVQAADFLARAYDAPQLLIGHSLGGGAVIAAARRIPAARAVATIGAPADPEHIRHLFADKLDQIEAQGTAEVALADRRFTISRRLLEDIAGQTLHDDLAHLKKALLVFHAPRDEVVGIDNASTIFTAARHPKSFISLDDADHLLRRKADAVYVARTLAAWAERYLETPETDDASAATPSAEGEVVVQETGAGLFQNAVRSGHHRLLADEPREAGGTDTGPSPYDFLLTALGACTSMTLRMYASHKNLSLARVTVRLRHQKIHAEDSGSGSGKADLLTRRIRLEGDLTAAQRQRLLEIADKCPVHRTLEGDIRVRSELDTPDSLTPGQGSS</sequence>
<evidence type="ECO:0000259" key="1">
    <source>
        <dbReference type="Pfam" id="PF12146"/>
    </source>
</evidence>
<reference evidence="2" key="2">
    <citation type="journal article" date="2020" name="Microorganisms">
        <title>Osmotic Adaptation and Compatible Solute Biosynthesis of Phototrophic Bacteria as Revealed from Genome Analyses.</title>
        <authorList>
            <person name="Imhoff J.F."/>
            <person name="Rahn T."/>
            <person name="Kunzel S."/>
            <person name="Keller A."/>
            <person name="Neulinger S.C."/>
        </authorList>
    </citation>
    <scope>NUCLEOTIDE SEQUENCE</scope>
    <source>
        <strain evidence="2">DSM 9154</strain>
    </source>
</reference>
<dbReference type="Gene3D" id="3.30.300.20">
    <property type="match status" value="1"/>
</dbReference>
<dbReference type="InterPro" id="IPR003718">
    <property type="entry name" value="OsmC/Ohr_fam"/>
</dbReference>
<evidence type="ECO:0000313" key="3">
    <source>
        <dbReference type="Proteomes" id="UP000778970"/>
    </source>
</evidence>
<dbReference type="EMBL" id="NRRE01000029">
    <property type="protein sequence ID" value="MBK1698697.1"/>
    <property type="molecule type" value="Genomic_DNA"/>
</dbReference>
<dbReference type="PANTHER" id="PTHR39624">
    <property type="entry name" value="PROTEIN INVOLVED IN RIMO-MEDIATED BETA-METHYLTHIOLATION OF RIBOSOMAL PROTEIN S12 YCAO"/>
    <property type="match status" value="1"/>
</dbReference>
<dbReference type="InterPro" id="IPR036102">
    <property type="entry name" value="OsmC/Ohrsf"/>
</dbReference>
<reference evidence="2" key="1">
    <citation type="submission" date="2017-08" db="EMBL/GenBank/DDBJ databases">
        <authorList>
            <person name="Imhoff J.F."/>
            <person name="Rahn T."/>
            <person name="Kuenzel S."/>
            <person name="Neulinger S.C."/>
        </authorList>
    </citation>
    <scope>NUCLEOTIDE SEQUENCE</scope>
    <source>
        <strain evidence="2">DSM 9154</strain>
    </source>
</reference>
<proteinExistence type="predicted"/>
<dbReference type="Pfam" id="PF12146">
    <property type="entry name" value="Hydrolase_4"/>
    <property type="match status" value="1"/>
</dbReference>
<name>A0A934V0U7_9PROT</name>
<dbReference type="InterPro" id="IPR015946">
    <property type="entry name" value="KH_dom-like_a/b"/>
</dbReference>
<dbReference type="AlphaFoldDB" id="A0A934V0U7"/>
<feature type="domain" description="Serine aminopeptidase S33" evidence="1">
    <location>
        <begin position="27"/>
        <end position="131"/>
    </location>
</feature>
<dbReference type="Pfam" id="PF02566">
    <property type="entry name" value="OsmC"/>
    <property type="match status" value="1"/>
</dbReference>